<reference evidence="9" key="2">
    <citation type="submission" date="2022-01" db="EMBL/GenBank/DDBJ databases">
        <authorList>
            <person name="Yamashiro T."/>
            <person name="Shiraishi A."/>
            <person name="Satake H."/>
            <person name="Nakayama K."/>
        </authorList>
    </citation>
    <scope>NUCLEOTIDE SEQUENCE</scope>
</reference>
<dbReference type="InterPro" id="IPR013187">
    <property type="entry name" value="F-box-assoc_dom_typ3"/>
</dbReference>
<keyword evidence="2" id="KW-0479">Metal-binding</keyword>
<gene>
    <name evidence="9" type="ORF">Tco_0819720</name>
</gene>
<dbReference type="Gene3D" id="1.20.1280.50">
    <property type="match status" value="1"/>
</dbReference>
<dbReference type="Proteomes" id="UP001151760">
    <property type="component" value="Unassembled WGS sequence"/>
</dbReference>
<dbReference type="PANTHER" id="PTHR46481">
    <property type="entry name" value="ZINC FINGER BED DOMAIN-CONTAINING PROTEIN 4"/>
    <property type="match status" value="1"/>
</dbReference>
<evidence type="ECO:0000259" key="8">
    <source>
        <dbReference type="Pfam" id="PF08268"/>
    </source>
</evidence>
<dbReference type="InterPro" id="IPR012337">
    <property type="entry name" value="RNaseH-like_sf"/>
</dbReference>
<evidence type="ECO:0000259" key="7">
    <source>
        <dbReference type="Pfam" id="PF00646"/>
    </source>
</evidence>
<keyword evidence="4" id="KW-0862">Zinc</keyword>
<keyword evidence="3" id="KW-0863">Zinc-finger</keyword>
<dbReference type="SUPFAM" id="SSF53098">
    <property type="entry name" value="Ribonuclease H-like"/>
    <property type="match status" value="1"/>
</dbReference>
<protein>
    <submittedName>
        <fullName evidence="9">Zinc finger BED domain-containing protein RICESLEEPER 2-like protein</fullName>
    </submittedName>
</protein>
<evidence type="ECO:0000256" key="1">
    <source>
        <dbReference type="ARBA" id="ARBA00004123"/>
    </source>
</evidence>
<dbReference type="Pfam" id="PF08268">
    <property type="entry name" value="FBA_3"/>
    <property type="match status" value="1"/>
</dbReference>
<proteinExistence type="predicted"/>
<evidence type="ECO:0000256" key="5">
    <source>
        <dbReference type="ARBA" id="ARBA00023242"/>
    </source>
</evidence>
<evidence type="ECO:0000256" key="3">
    <source>
        <dbReference type="ARBA" id="ARBA00022771"/>
    </source>
</evidence>
<dbReference type="InterPro" id="IPR052035">
    <property type="entry name" value="ZnF_BED_domain_contain"/>
</dbReference>
<feature type="compositionally biased region" description="Basic and acidic residues" evidence="6">
    <location>
        <begin position="497"/>
        <end position="508"/>
    </location>
</feature>
<dbReference type="InterPro" id="IPR001810">
    <property type="entry name" value="F-box_dom"/>
</dbReference>
<dbReference type="SUPFAM" id="SSF81383">
    <property type="entry name" value="F-box domain"/>
    <property type="match status" value="1"/>
</dbReference>
<keyword evidence="10" id="KW-1185">Reference proteome</keyword>
<dbReference type="PANTHER" id="PTHR46481:SF10">
    <property type="entry name" value="ZINC FINGER BED DOMAIN-CONTAINING PROTEIN 39"/>
    <property type="match status" value="1"/>
</dbReference>
<sequence>MIDGSDLTNYGFATHGFVGTAFDDDHSKKKLAYRHTVIAYKFERVCLGWYTIDWYGSVCSFMYSNIKFSLKFRAWKEAAQKGKAKQPPWPSSRGKAINESTASWTKVICLAIKFLKINSASRSLDDEEEPKWMDREWAKITCSGIQIDVPPGIREVKAMADMHQRKAGTAKHSDNEEDVEVSEEKTHDIDTSQSLQKVEQHLQTLCFSAHRSLVIQRALPFNHFDPEQTTRVFQNTMQPRYTHVSRSTLKRDAMKLWLAAKQEIIDSFGNINACVNLTTDVWSAPHGVPGSYMCVSAHRIEPDTWQMMKRVISFEEFPSFHTGGALFKMLTKVLTNFNLKDKVMSITLDNASNNTSAIDDQIDENDEEEEPIRQCALWSREEEILLTQCWIETSENGQIRADRSEDSFWGQIMDDFNTGTTQGYRTRHMLMGKWTRINGDCQNFNAIYKHLERKSGENEADHIEAAKITFAAQQLTGRKFQLEHCWRILKGHSKWDAPKPLDTEDHTEIFSPDVRPRPARKNRPAKKTKSETTGSTGGSASGSLSDYVSDDLRHKLQAGTSAYEAEKEKEVAMMVFKEMEFLTIDVDLLPEPKASIIRNQQEKIIAKYAQKLDARNLVRCKSVCKSWKSLISESRFIKAHYNHSSNRHKRIGEVVFLSSTDYGHPIIGSSCGLVCFSAGHELLVANPLTKEVKAVPKPFAHVKVFPRPNARERDDSSSCWGFGYDSLRGDYKVVLAVKKGKDQSYFQVFSLKSNAWNVIGEVNYTSIGWQHSVLCNEALHWVMHPKKSK</sequence>
<feature type="domain" description="F-box associated beta-propeller type 3" evidence="8">
    <location>
        <begin position="658"/>
        <end position="776"/>
    </location>
</feature>
<dbReference type="InterPro" id="IPR017451">
    <property type="entry name" value="F-box-assoc_interact_dom"/>
</dbReference>
<organism evidence="9 10">
    <name type="scientific">Tanacetum coccineum</name>
    <dbReference type="NCBI Taxonomy" id="301880"/>
    <lineage>
        <taxon>Eukaryota</taxon>
        <taxon>Viridiplantae</taxon>
        <taxon>Streptophyta</taxon>
        <taxon>Embryophyta</taxon>
        <taxon>Tracheophyta</taxon>
        <taxon>Spermatophyta</taxon>
        <taxon>Magnoliopsida</taxon>
        <taxon>eudicotyledons</taxon>
        <taxon>Gunneridae</taxon>
        <taxon>Pentapetalae</taxon>
        <taxon>asterids</taxon>
        <taxon>campanulids</taxon>
        <taxon>Asterales</taxon>
        <taxon>Asteraceae</taxon>
        <taxon>Asteroideae</taxon>
        <taxon>Anthemideae</taxon>
        <taxon>Anthemidinae</taxon>
        <taxon>Tanacetum</taxon>
    </lineage>
</organism>
<comment type="caution">
    <text evidence="9">The sequence shown here is derived from an EMBL/GenBank/DDBJ whole genome shotgun (WGS) entry which is preliminary data.</text>
</comment>
<evidence type="ECO:0000256" key="2">
    <source>
        <dbReference type="ARBA" id="ARBA00022723"/>
    </source>
</evidence>
<feature type="region of interest" description="Disordered" evidence="6">
    <location>
        <begin position="497"/>
        <end position="546"/>
    </location>
</feature>
<dbReference type="EMBL" id="BQNB010012053">
    <property type="protein sequence ID" value="GJS98550.1"/>
    <property type="molecule type" value="Genomic_DNA"/>
</dbReference>
<feature type="domain" description="F-box" evidence="7">
    <location>
        <begin position="610"/>
        <end position="636"/>
    </location>
</feature>
<dbReference type="InterPro" id="IPR036047">
    <property type="entry name" value="F-box-like_dom_sf"/>
</dbReference>
<accession>A0ABQ5A7C8</accession>
<reference evidence="9" key="1">
    <citation type="journal article" date="2022" name="Int. J. Mol. Sci.">
        <title>Draft Genome of Tanacetum Coccineum: Genomic Comparison of Closely Related Tanacetum-Family Plants.</title>
        <authorList>
            <person name="Yamashiro T."/>
            <person name="Shiraishi A."/>
            <person name="Nakayama K."/>
            <person name="Satake H."/>
        </authorList>
    </citation>
    <scope>NUCLEOTIDE SEQUENCE</scope>
</reference>
<feature type="compositionally biased region" description="Basic residues" evidence="6">
    <location>
        <begin position="517"/>
        <end position="527"/>
    </location>
</feature>
<evidence type="ECO:0000256" key="4">
    <source>
        <dbReference type="ARBA" id="ARBA00022833"/>
    </source>
</evidence>
<evidence type="ECO:0000313" key="10">
    <source>
        <dbReference type="Proteomes" id="UP001151760"/>
    </source>
</evidence>
<evidence type="ECO:0000313" key="9">
    <source>
        <dbReference type="EMBL" id="GJS98550.1"/>
    </source>
</evidence>
<name>A0ABQ5A7C8_9ASTR</name>
<dbReference type="Pfam" id="PF00646">
    <property type="entry name" value="F-box"/>
    <property type="match status" value="1"/>
</dbReference>
<keyword evidence="5" id="KW-0539">Nucleus</keyword>
<dbReference type="NCBIfam" id="TIGR01640">
    <property type="entry name" value="F_box_assoc_1"/>
    <property type="match status" value="1"/>
</dbReference>
<comment type="subcellular location">
    <subcellularLocation>
        <location evidence="1">Nucleus</location>
    </subcellularLocation>
</comment>
<evidence type="ECO:0000256" key="6">
    <source>
        <dbReference type="SAM" id="MobiDB-lite"/>
    </source>
</evidence>